<dbReference type="VEuPathDB" id="FungiDB:SPPG_00160"/>
<dbReference type="AlphaFoldDB" id="A0A0L0HSU5"/>
<dbReference type="InterPro" id="IPR014710">
    <property type="entry name" value="RmlC-like_jellyroll"/>
</dbReference>
<dbReference type="Gene3D" id="2.60.120.10">
    <property type="entry name" value="Jelly Rolls"/>
    <property type="match status" value="2"/>
</dbReference>
<dbReference type="RefSeq" id="XP_016612470.1">
    <property type="nucleotide sequence ID" value="XM_016748493.1"/>
</dbReference>
<evidence type="ECO:0000313" key="4">
    <source>
        <dbReference type="Proteomes" id="UP000053201"/>
    </source>
</evidence>
<feature type="region of interest" description="Disordered" evidence="1">
    <location>
        <begin position="164"/>
        <end position="184"/>
    </location>
</feature>
<dbReference type="EMBL" id="KQ257450">
    <property type="protein sequence ID" value="KND04431.1"/>
    <property type="molecule type" value="Genomic_DNA"/>
</dbReference>
<reference evidence="3 4" key="1">
    <citation type="submission" date="2009-08" db="EMBL/GenBank/DDBJ databases">
        <title>The Genome Sequence of Spizellomyces punctatus strain DAOM BR117.</title>
        <authorList>
            <consortium name="The Broad Institute Genome Sequencing Platform"/>
            <person name="Russ C."/>
            <person name="Cuomo C."/>
            <person name="Shea T."/>
            <person name="Young S.K."/>
            <person name="Zeng Q."/>
            <person name="Koehrsen M."/>
            <person name="Haas B."/>
            <person name="Borodovsky M."/>
            <person name="Guigo R."/>
            <person name="Alvarado L."/>
            <person name="Berlin A."/>
            <person name="Bochicchio J."/>
            <person name="Borenstein D."/>
            <person name="Chapman S."/>
            <person name="Chen Z."/>
            <person name="Engels R."/>
            <person name="Freedman E."/>
            <person name="Gellesch M."/>
            <person name="Goldberg J."/>
            <person name="Griggs A."/>
            <person name="Gujja S."/>
            <person name="Heiman D."/>
            <person name="Hepburn T."/>
            <person name="Howarth C."/>
            <person name="Jen D."/>
            <person name="Larson L."/>
            <person name="Lewis B."/>
            <person name="Mehta T."/>
            <person name="Park D."/>
            <person name="Pearson M."/>
            <person name="Roberts A."/>
            <person name="Saif S."/>
            <person name="Shenoy N."/>
            <person name="Sisk P."/>
            <person name="Stolte C."/>
            <person name="Sykes S."/>
            <person name="Thomson T."/>
            <person name="Walk T."/>
            <person name="White J."/>
            <person name="Yandava C."/>
            <person name="Burger G."/>
            <person name="Gray M.W."/>
            <person name="Holland P.W.H."/>
            <person name="King N."/>
            <person name="Lang F.B.F."/>
            <person name="Roger A.J."/>
            <person name="Ruiz-Trillo I."/>
            <person name="Lander E."/>
            <person name="Nusbaum C."/>
        </authorList>
    </citation>
    <scope>NUCLEOTIDE SEQUENCE [LARGE SCALE GENOMIC DNA]</scope>
    <source>
        <strain evidence="3 4">DAOM BR117</strain>
    </source>
</reference>
<dbReference type="SMART" id="SM00100">
    <property type="entry name" value="cNMP"/>
    <property type="match status" value="1"/>
</dbReference>
<feature type="region of interest" description="Disordered" evidence="1">
    <location>
        <begin position="636"/>
        <end position="657"/>
    </location>
</feature>
<dbReference type="CDD" id="cd00038">
    <property type="entry name" value="CAP_ED"/>
    <property type="match status" value="1"/>
</dbReference>
<dbReference type="OrthoDB" id="417078at2759"/>
<keyword evidence="4" id="KW-1185">Reference proteome</keyword>
<dbReference type="InterPro" id="IPR000595">
    <property type="entry name" value="cNMP-bd_dom"/>
</dbReference>
<dbReference type="PROSITE" id="PS50042">
    <property type="entry name" value="CNMP_BINDING_3"/>
    <property type="match status" value="1"/>
</dbReference>
<dbReference type="GeneID" id="27683906"/>
<dbReference type="InterPro" id="IPR018490">
    <property type="entry name" value="cNMP-bd_dom_sf"/>
</dbReference>
<gene>
    <name evidence="3" type="ORF">SPPG_00160</name>
</gene>
<feature type="domain" description="Cyclic nucleotide-binding" evidence="2">
    <location>
        <begin position="429"/>
        <end position="547"/>
    </location>
</feature>
<dbReference type="eggNOG" id="KOG1113">
    <property type="taxonomic scope" value="Eukaryota"/>
</dbReference>
<dbReference type="InParanoid" id="A0A0L0HSU5"/>
<dbReference type="Proteomes" id="UP000053201">
    <property type="component" value="Unassembled WGS sequence"/>
</dbReference>
<sequence>MLPAVLPQKAFSRHPPIVVSSPADHFDHVASERRRSSSIKPKSLQQLLPATASDRPKNAPKLSNTNSSLLQVPDSRRQAHRRSITCSLDTTGFCQSQGPSPAEVDPPFDASLRRRRASSALPSTKAMIAREAGMFGDIVNVLGEGQFYDNESLTRNYFTPPVTSVESVTSPTLTDKNIQPPLTGHLPKVKRRATIGHGGDRRAALQQHLIGAKHAAFDAASELSVKKLRADVARLDVDGILAGKYDKQFERILHKMKGSSTQESTSHDDDWASSSAVTLREADVSGSLATSPSISVNNSATTLPRARSGRIESLRARQNWTYAIGTVRKILRATLIFRASKNRGKDQDNDESQNEPTSAMAALFQFTTATANANSALPSLHSHLTSLNLRDTAAITSKIASLIQIAAAERTAKQESRLDTMLCRCLPMTFAKHSKRVRREMAHIARFERVGEGRVVVKAGHHAWNYFYILSGTCLSNKISDWESVPERRSSIANNLLSDRPRGHIQRYLNPGAAFGEYALSQSTDLRSETVTTLTPCEFIRIEREDYLAHLASQDVDPSALHNRISFLSSLPVFRRTSKEVIVQLAKAAKAVRFEVDTTVVAPYERDLIVFLMRGQCKAVRIVDMMDGNIVSKDPETAARQVSQEEDDTPGPPSVHTMQSPAVVSIGNFYPGDYFPRLHLDRSEAVTYRMHNISAAKLQLLVSTSERRISVVEALQNQNQPVISKAGSAAAGLDLSAIAMQPCDCLCIPRLDLVGILDEDTLKTLMSPDHEGILSVPVSELQRKLLKKEEWDHVRQIILDKDISRPRRGL</sequence>
<dbReference type="PANTHER" id="PTHR23011:SF28">
    <property type="entry name" value="CYCLIC NUCLEOTIDE-BINDING DOMAIN CONTAINING PROTEIN"/>
    <property type="match status" value="1"/>
</dbReference>
<dbReference type="STRING" id="645134.A0A0L0HSU5"/>
<feature type="compositionally biased region" description="Polar residues" evidence="1">
    <location>
        <begin position="38"/>
        <end position="48"/>
    </location>
</feature>
<accession>A0A0L0HSU5</accession>
<dbReference type="SUPFAM" id="SSF51206">
    <property type="entry name" value="cAMP-binding domain-like"/>
    <property type="match status" value="1"/>
</dbReference>
<name>A0A0L0HSU5_SPIPD</name>
<evidence type="ECO:0000313" key="3">
    <source>
        <dbReference type="EMBL" id="KND04431.1"/>
    </source>
</evidence>
<feature type="compositionally biased region" description="Polar residues" evidence="1">
    <location>
        <begin position="61"/>
        <end position="70"/>
    </location>
</feature>
<protein>
    <recommendedName>
        <fullName evidence="2">Cyclic nucleotide-binding domain-containing protein</fullName>
    </recommendedName>
</protein>
<feature type="region of interest" description="Disordered" evidence="1">
    <location>
        <begin position="30"/>
        <end position="81"/>
    </location>
</feature>
<proteinExistence type="predicted"/>
<feature type="compositionally biased region" description="Polar residues" evidence="1">
    <location>
        <begin position="164"/>
        <end position="177"/>
    </location>
</feature>
<evidence type="ECO:0000259" key="2">
    <source>
        <dbReference type="PROSITE" id="PS50042"/>
    </source>
</evidence>
<dbReference type="PANTHER" id="PTHR23011">
    <property type="entry name" value="CYCLIC NUCLEOTIDE-BINDING DOMAIN CONTAINING PROTEIN"/>
    <property type="match status" value="1"/>
</dbReference>
<evidence type="ECO:0000256" key="1">
    <source>
        <dbReference type="SAM" id="MobiDB-lite"/>
    </source>
</evidence>
<organism evidence="3 4">
    <name type="scientific">Spizellomyces punctatus (strain DAOM BR117)</name>
    <dbReference type="NCBI Taxonomy" id="645134"/>
    <lineage>
        <taxon>Eukaryota</taxon>
        <taxon>Fungi</taxon>
        <taxon>Fungi incertae sedis</taxon>
        <taxon>Chytridiomycota</taxon>
        <taxon>Chytridiomycota incertae sedis</taxon>
        <taxon>Chytridiomycetes</taxon>
        <taxon>Spizellomycetales</taxon>
        <taxon>Spizellomycetaceae</taxon>
        <taxon>Spizellomyces</taxon>
    </lineage>
</organism>